<gene>
    <name evidence="2" type="ORF">ACO22_02393</name>
</gene>
<feature type="compositionally biased region" description="Basic and acidic residues" evidence="1">
    <location>
        <begin position="1231"/>
        <end position="1242"/>
    </location>
</feature>
<feature type="compositionally biased region" description="Basic and acidic residues" evidence="1">
    <location>
        <begin position="861"/>
        <end position="873"/>
    </location>
</feature>
<feature type="compositionally biased region" description="Polar residues" evidence="1">
    <location>
        <begin position="970"/>
        <end position="980"/>
    </location>
</feature>
<feature type="compositionally biased region" description="Polar residues" evidence="1">
    <location>
        <begin position="1026"/>
        <end position="1048"/>
    </location>
</feature>
<feature type="region of interest" description="Disordered" evidence="1">
    <location>
        <begin position="1223"/>
        <end position="1242"/>
    </location>
</feature>
<feature type="compositionally biased region" description="Basic and acidic residues" evidence="1">
    <location>
        <begin position="1011"/>
        <end position="1024"/>
    </location>
</feature>
<proteinExistence type="predicted"/>
<comment type="caution">
    <text evidence="2">The sequence shown here is derived from an EMBL/GenBank/DDBJ whole genome shotgun (WGS) entry which is preliminary data.</text>
</comment>
<feature type="compositionally biased region" description="Pro residues" evidence="1">
    <location>
        <begin position="890"/>
        <end position="904"/>
    </location>
</feature>
<feature type="region of interest" description="Disordered" evidence="1">
    <location>
        <begin position="304"/>
        <end position="331"/>
    </location>
</feature>
<feature type="compositionally biased region" description="Polar residues" evidence="1">
    <location>
        <begin position="559"/>
        <end position="568"/>
    </location>
</feature>
<feature type="region of interest" description="Disordered" evidence="1">
    <location>
        <begin position="848"/>
        <end position="908"/>
    </location>
</feature>
<feature type="region of interest" description="Disordered" evidence="1">
    <location>
        <begin position="690"/>
        <end position="731"/>
    </location>
</feature>
<organism evidence="2 3">
    <name type="scientific">Paracoccidioides brasiliensis</name>
    <dbReference type="NCBI Taxonomy" id="121759"/>
    <lineage>
        <taxon>Eukaryota</taxon>
        <taxon>Fungi</taxon>
        <taxon>Dikarya</taxon>
        <taxon>Ascomycota</taxon>
        <taxon>Pezizomycotina</taxon>
        <taxon>Eurotiomycetes</taxon>
        <taxon>Eurotiomycetidae</taxon>
        <taxon>Onygenales</taxon>
        <taxon>Ajellomycetaceae</taxon>
        <taxon>Paracoccidioides</taxon>
    </lineage>
</organism>
<feature type="compositionally biased region" description="Basic and acidic residues" evidence="1">
    <location>
        <begin position="981"/>
        <end position="994"/>
    </location>
</feature>
<feature type="compositionally biased region" description="Polar residues" evidence="1">
    <location>
        <begin position="693"/>
        <end position="716"/>
    </location>
</feature>
<dbReference type="VEuPathDB" id="FungiDB:PABG_06509"/>
<feature type="compositionally biased region" description="Polar residues" evidence="1">
    <location>
        <begin position="304"/>
        <end position="315"/>
    </location>
</feature>
<evidence type="ECO:0000313" key="2">
    <source>
        <dbReference type="EMBL" id="ODH38347.1"/>
    </source>
</evidence>
<feature type="compositionally biased region" description="Basic and acidic residues" evidence="1">
    <location>
        <begin position="506"/>
        <end position="522"/>
    </location>
</feature>
<feature type="compositionally biased region" description="Basic and acidic residues" evidence="1">
    <location>
        <begin position="1049"/>
        <end position="1067"/>
    </location>
</feature>
<dbReference type="Proteomes" id="UP000242814">
    <property type="component" value="Unassembled WGS sequence"/>
</dbReference>
<accession>A0A1D2JIW1</accession>
<feature type="compositionally biased region" description="Low complexity" evidence="1">
    <location>
        <begin position="943"/>
        <end position="967"/>
    </location>
</feature>
<reference evidence="2 3" key="1">
    <citation type="submission" date="2016-06" db="EMBL/GenBank/DDBJ databases">
        <authorList>
            <person name="Kjaerup R.B."/>
            <person name="Dalgaard T.S."/>
            <person name="Juul-Madsen H.R."/>
        </authorList>
    </citation>
    <scope>NUCLEOTIDE SEQUENCE [LARGE SCALE GENOMIC DNA]</scope>
    <source>
        <strain evidence="2 3">Pb300</strain>
    </source>
</reference>
<dbReference type="VEuPathDB" id="FungiDB:PADG_07969"/>
<evidence type="ECO:0000313" key="3">
    <source>
        <dbReference type="Proteomes" id="UP000242814"/>
    </source>
</evidence>
<feature type="region of interest" description="Disordered" evidence="1">
    <location>
        <begin position="439"/>
        <end position="522"/>
    </location>
</feature>
<protein>
    <submittedName>
        <fullName evidence="2">Uncharacterized protein</fullName>
    </submittedName>
</protein>
<feature type="region of interest" description="Disordered" evidence="1">
    <location>
        <begin position="548"/>
        <end position="568"/>
    </location>
</feature>
<name>A0A1D2JIW1_PARBR</name>
<sequence length="1263" mass="139795">MSTPYIGVELIDSKTRTPSALVTTTTCTVLCVRSAESTRGLAHREPGVELRITWVTMQPWIRRTNVSMLETINLIDLFFPDPVLFCLSPLCGWPWLKRLKRKPAPPEWWKHIFLRYLMNSIAGIFIHPAARHLLLFSSVPTQEFHHYLAHRAIRPRTCHPAYILTSLHPPLCCDVVPARPGASSPTEPIGRSRDEIIAVGKRASMSLPDKRPLSRWGNIQIDTWNNSLEEVSQYGPCLTTAASTHGASYTNTLDFIRYLECQHEPMHHSSPYQIVARLLKSGRKRLRQLEDSTKSITWRKNNTAAKTGNHVQTESPKSRMWRTTPKARKKRNMNGEVELHLSEDDQRRNPQRRKWMMVAGTRTRRESRLIDYENRDFLYPGIGRLPFLSPEHERTTPDKNCSENDGRNMMVRRLSQQRRAPEEVCWQARSALAPGYQNTLGRGVESAEGSTIARPSGTNADHSDNEPHSLVLEPPEARDAGVLSTAPDDCHSSIPAGSYSGEGFSEENKIKPENSHHPEESHFKPCLLQETVAAGSSTFLALPPLRLQFQDKNNPPPLNNTGPAPQSSEILHGIVPVAAAWDYKVKGDTKTTKPLPCPPSDSSHIDLQCLPPRSSSKGACRSSSLFAAFNHHHPGRGRTSDFKSCCRGFSPAFPRNSTEAQSLISLFPRPGRWSDAPHSAVSIPSLDKIQQPHAVTSTPNEPTMANRSGNRISLSKKSPLAVSPLPQEPSPSLDMTFVQAPNSYPSCLETGDHSHHQAKITNIQEQFTFAGPMERRSMESNVGRRLTPKASSESKNLCFLETSEPLKVDTTKPLDQMSRAERVFALRMRDICAARGCTKRDAYQAPALHGSTSEGMQSECEQPKDLKQTKDRPLNGSTASPKARFNDTPGSPPSMPLPADPPISPLRSSTSKTLLIANQLVTLSPSTVSLDATTARKAEVRVSSSSGSTHRSNSNKSWSSKSARSATDIPHQNRSTQAEHQISRLELDGPREEMITSGARPLTPQSPPVSTEEHAGGLDCDRSRLRTNPSPKDNNRKNTFFYTGNSSDTRIDNPHVSRSPLRERFSHDIPSPPSLNQHTTTHHSNNTNSSTSTKSNRNSASNHPQSSSSPQPLPTRARTQDPTLHSQCEARIAFLERQNKMLQAALIAALEVGVTFDADLMRSVTSTPPVSVASPSSDINKKDAYRCSYASVSTAGTTRTNTSSRRSMEGRLSYNSDRSMEATANVVRSQSVRDARTRQYAGENHRSCYAEKKIVSDVEGSGG</sequence>
<feature type="compositionally biased region" description="Polar residues" evidence="1">
    <location>
        <begin position="850"/>
        <end position="860"/>
    </location>
</feature>
<evidence type="ECO:0000256" key="1">
    <source>
        <dbReference type="SAM" id="MobiDB-lite"/>
    </source>
</evidence>
<feature type="region of interest" description="Disordered" evidence="1">
    <location>
        <begin position="934"/>
        <end position="1123"/>
    </location>
</feature>
<feature type="compositionally biased region" description="Low complexity" evidence="1">
    <location>
        <begin position="1076"/>
        <end position="1110"/>
    </location>
</feature>
<dbReference type="AlphaFoldDB" id="A0A1D2JIW1"/>
<dbReference type="EMBL" id="LZYO01000073">
    <property type="protein sequence ID" value="ODH38347.1"/>
    <property type="molecule type" value="Genomic_DNA"/>
</dbReference>